<evidence type="ECO:0000313" key="1">
    <source>
        <dbReference type="EMBL" id="TWU77002.1"/>
    </source>
</evidence>
<proteinExistence type="predicted"/>
<protein>
    <submittedName>
        <fullName evidence="1">Uncharacterized protein</fullName>
    </submittedName>
</protein>
<accession>A0A5C6GGS6</accession>
<organism evidence="1 2">
    <name type="scientific">Metarhizium rileyi (strain RCEF 4871)</name>
    <name type="common">Nomuraea rileyi</name>
    <dbReference type="NCBI Taxonomy" id="1649241"/>
    <lineage>
        <taxon>Eukaryota</taxon>
        <taxon>Fungi</taxon>
        <taxon>Dikarya</taxon>
        <taxon>Ascomycota</taxon>
        <taxon>Pezizomycotina</taxon>
        <taxon>Sordariomycetes</taxon>
        <taxon>Hypocreomycetidae</taxon>
        <taxon>Hypocreales</taxon>
        <taxon>Clavicipitaceae</taxon>
        <taxon>Metarhizium</taxon>
    </lineage>
</organism>
<sequence length="195" mass="22828">MGNRNDKGKEKAKGNEQAKDWGYMRWQSIQFLYKELSKHSLENAVDALWINILQLYFKVEYNYASGTQAHPNRQAKTKADFVVRYVHNGLPRKVILIGNKSVCNESSDRTWHDAMEQLTDYMLHAVDARLKPKEDMYGIVTVGHYSRYYTLAVGSTTLTNFTSKYLDYSGEALHFKNDEYWMHTLLTELVERTRR</sequence>
<dbReference type="Proteomes" id="UP000317257">
    <property type="component" value="Unassembled WGS sequence"/>
</dbReference>
<comment type="caution">
    <text evidence="1">The sequence shown here is derived from an EMBL/GenBank/DDBJ whole genome shotgun (WGS) entry which is preliminary data.</text>
</comment>
<reference evidence="2" key="1">
    <citation type="submission" date="2018-12" db="EMBL/GenBank/DDBJ databases">
        <title>The complete genome of Metarhizium rileyi, a key fungal pathogen of Lepidoptera.</title>
        <authorList>
            <person name="Binneck E."/>
            <person name="Lastra C.C.L."/>
            <person name="Sosa-Gomez D.R."/>
        </authorList>
    </citation>
    <scope>NUCLEOTIDE SEQUENCE [LARGE SCALE GENOMIC DNA]</scope>
    <source>
        <strain evidence="2">Cep018-CH2</strain>
    </source>
</reference>
<dbReference type="AlphaFoldDB" id="A0A5C6GGS6"/>
<name>A0A5C6GGS6_METRR</name>
<gene>
    <name evidence="1" type="ORF">ED733_007544</name>
</gene>
<evidence type="ECO:0000313" key="2">
    <source>
        <dbReference type="Proteomes" id="UP000317257"/>
    </source>
</evidence>
<dbReference type="EMBL" id="SBHS01000004">
    <property type="protein sequence ID" value="TWU77002.1"/>
    <property type="molecule type" value="Genomic_DNA"/>
</dbReference>